<dbReference type="Proteomes" id="UP000828048">
    <property type="component" value="Chromosome 5"/>
</dbReference>
<keyword evidence="2" id="KW-1185">Reference proteome</keyword>
<sequence length="221" mass="25283">MASSSKSPSAHHHEDLSATDVMVEESVHNEVRLSKSKQNPYPYPEHLKVEELVPNVLQYPSFSNYVEWNKKYVEWRQKMLEVITRAGLLGFIDGTVQAPPETVSTSVNKEYVAWKRSDDVVREWIWKRLNSFFSMSLGRFESAKELWEEIARTDMNFIFFPPYCSSLSSQVQFITGPVHPRSRHLAHLLPTVQFIPFLSIQPPESNPKLAVLVAPAAAPID</sequence>
<accession>A0ACB7XWU0</accession>
<evidence type="ECO:0000313" key="1">
    <source>
        <dbReference type="EMBL" id="KAH7845754.1"/>
    </source>
</evidence>
<reference evidence="1 2" key="1">
    <citation type="journal article" date="2021" name="Hortic Res">
        <title>High-quality reference genome and annotation aids understanding of berry development for evergreen blueberry (Vaccinium darrowii).</title>
        <authorList>
            <person name="Yu J."/>
            <person name="Hulse-Kemp A.M."/>
            <person name="Babiker E."/>
            <person name="Staton M."/>
        </authorList>
    </citation>
    <scope>NUCLEOTIDE SEQUENCE [LARGE SCALE GENOMIC DNA]</scope>
    <source>
        <strain evidence="2">cv. NJ 8807/NJ 8810</strain>
        <tissue evidence="1">Young leaf</tissue>
    </source>
</reference>
<proteinExistence type="predicted"/>
<organism evidence="1 2">
    <name type="scientific">Vaccinium darrowii</name>
    <dbReference type="NCBI Taxonomy" id="229202"/>
    <lineage>
        <taxon>Eukaryota</taxon>
        <taxon>Viridiplantae</taxon>
        <taxon>Streptophyta</taxon>
        <taxon>Embryophyta</taxon>
        <taxon>Tracheophyta</taxon>
        <taxon>Spermatophyta</taxon>
        <taxon>Magnoliopsida</taxon>
        <taxon>eudicotyledons</taxon>
        <taxon>Gunneridae</taxon>
        <taxon>Pentapetalae</taxon>
        <taxon>asterids</taxon>
        <taxon>Ericales</taxon>
        <taxon>Ericaceae</taxon>
        <taxon>Vaccinioideae</taxon>
        <taxon>Vaccinieae</taxon>
        <taxon>Vaccinium</taxon>
    </lineage>
</organism>
<dbReference type="EMBL" id="CM037155">
    <property type="protein sequence ID" value="KAH7845754.1"/>
    <property type="molecule type" value="Genomic_DNA"/>
</dbReference>
<comment type="caution">
    <text evidence="1">The sequence shown here is derived from an EMBL/GenBank/DDBJ whole genome shotgun (WGS) entry which is preliminary data.</text>
</comment>
<gene>
    <name evidence="1" type="ORF">Vadar_005623</name>
</gene>
<name>A0ACB7XWU0_9ERIC</name>
<protein>
    <submittedName>
        <fullName evidence="1">Uncharacterized protein</fullName>
    </submittedName>
</protein>
<evidence type="ECO:0000313" key="2">
    <source>
        <dbReference type="Proteomes" id="UP000828048"/>
    </source>
</evidence>